<reference evidence="1 2" key="1">
    <citation type="submission" date="2021-06" db="EMBL/GenBank/DDBJ databases">
        <authorList>
            <person name="Palmer J.M."/>
        </authorList>
    </citation>
    <scope>NUCLEOTIDE SEQUENCE [LARGE SCALE GENOMIC DNA]</scope>
    <source>
        <strain evidence="1 2">MEX-2019</strain>
        <tissue evidence="1">Muscle</tissue>
    </source>
</reference>
<name>A0AAV9R8J5_9TELE</name>
<accession>A0AAV9R8J5</accession>
<evidence type="ECO:0000313" key="2">
    <source>
        <dbReference type="Proteomes" id="UP001311232"/>
    </source>
</evidence>
<gene>
    <name evidence="1" type="ORF">CRENBAI_017717</name>
</gene>
<sequence>MGEVRAGGEAAAKLSEAAQSELLELCEEQFAQLEKLQNEIILCEPDICASPQEQGKLESYCQMMALPC</sequence>
<protein>
    <submittedName>
        <fullName evidence="1">Uncharacterized protein</fullName>
    </submittedName>
</protein>
<comment type="caution">
    <text evidence="1">The sequence shown here is derived from an EMBL/GenBank/DDBJ whole genome shotgun (WGS) entry which is preliminary data.</text>
</comment>
<proteinExistence type="predicted"/>
<organism evidence="1 2">
    <name type="scientific">Crenichthys baileyi</name>
    <name type="common">White River springfish</name>
    <dbReference type="NCBI Taxonomy" id="28760"/>
    <lineage>
        <taxon>Eukaryota</taxon>
        <taxon>Metazoa</taxon>
        <taxon>Chordata</taxon>
        <taxon>Craniata</taxon>
        <taxon>Vertebrata</taxon>
        <taxon>Euteleostomi</taxon>
        <taxon>Actinopterygii</taxon>
        <taxon>Neopterygii</taxon>
        <taxon>Teleostei</taxon>
        <taxon>Neoteleostei</taxon>
        <taxon>Acanthomorphata</taxon>
        <taxon>Ovalentaria</taxon>
        <taxon>Atherinomorphae</taxon>
        <taxon>Cyprinodontiformes</taxon>
        <taxon>Goodeidae</taxon>
        <taxon>Crenichthys</taxon>
    </lineage>
</organism>
<evidence type="ECO:0000313" key="1">
    <source>
        <dbReference type="EMBL" id="KAK5604420.1"/>
    </source>
</evidence>
<dbReference type="AlphaFoldDB" id="A0AAV9R8J5"/>
<keyword evidence="2" id="KW-1185">Reference proteome</keyword>
<dbReference type="EMBL" id="JAHHUM010002346">
    <property type="protein sequence ID" value="KAK5604420.1"/>
    <property type="molecule type" value="Genomic_DNA"/>
</dbReference>
<dbReference type="Proteomes" id="UP001311232">
    <property type="component" value="Unassembled WGS sequence"/>
</dbReference>